<sequence>YDKTDFSKKKGNASNFYEEALGSNTYLVPQKQRSIIRYNRVINNDLDGHRFRNRLGAASKPNEYMVINTKIQSVSPFDASS</sequence>
<dbReference type="EMBL" id="CAJVPL010018925">
    <property type="protein sequence ID" value="CAG8703507.1"/>
    <property type="molecule type" value="Genomic_DNA"/>
</dbReference>
<comment type="caution">
    <text evidence="1">The sequence shown here is derived from an EMBL/GenBank/DDBJ whole genome shotgun (WGS) entry which is preliminary data.</text>
</comment>
<dbReference type="AlphaFoldDB" id="A0A9N9N5D8"/>
<keyword evidence="2" id="KW-1185">Reference proteome</keyword>
<feature type="non-terminal residue" evidence="1">
    <location>
        <position position="81"/>
    </location>
</feature>
<feature type="non-terminal residue" evidence="1">
    <location>
        <position position="1"/>
    </location>
</feature>
<evidence type="ECO:0000313" key="2">
    <source>
        <dbReference type="Proteomes" id="UP000789831"/>
    </source>
</evidence>
<protein>
    <submittedName>
        <fullName evidence="1">3089_t:CDS:1</fullName>
    </submittedName>
</protein>
<evidence type="ECO:0000313" key="1">
    <source>
        <dbReference type="EMBL" id="CAG8703507.1"/>
    </source>
</evidence>
<reference evidence="1" key="1">
    <citation type="submission" date="2021-06" db="EMBL/GenBank/DDBJ databases">
        <authorList>
            <person name="Kallberg Y."/>
            <person name="Tangrot J."/>
            <person name="Rosling A."/>
        </authorList>
    </citation>
    <scope>NUCLEOTIDE SEQUENCE</scope>
    <source>
        <strain evidence="1">MT106</strain>
    </source>
</reference>
<accession>A0A9N9N5D8</accession>
<proteinExistence type="predicted"/>
<name>A0A9N9N5D8_9GLOM</name>
<organism evidence="1 2">
    <name type="scientific">Ambispora gerdemannii</name>
    <dbReference type="NCBI Taxonomy" id="144530"/>
    <lineage>
        <taxon>Eukaryota</taxon>
        <taxon>Fungi</taxon>
        <taxon>Fungi incertae sedis</taxon>
        <taxon>Mucoromycota</taxon>
        <taxon>Glomeromycotina</taxon>
        <taxon>Glomeromycetes</taxon>
        <taxon>Archaeosporales</taxon>
        <taxon>Ambisporaceae</taxon>
        <taxon>Ambispora</taxon>
    </lineage>
</organism>
<dbReference type="Proteomes" id="UP000789831">
    <property type="component" value="Unassembled WGS sequence"/>
</dbReference>
<gene>
    <name evidence="1" type="ORF">AGERDE_LOCUS13628</name>
</gene>